<gene>
    <name evidence="2" type="ORF">HXK09_07900</name>
</gene>
<evidence type="ECO:0000313" key="3">
    <source>
        <dbReference type="Proteomes" id="UP000759246"/>
    </source>
</evidence>
<dbReference type="Proteomes" id="UP000759246">
    <property type="component" value="Unassembled WGS sequence"/>
</dbReference>
<dbReference type="Gene3D" id="3.40.50.1010">
    <property type="entry name" value="5'-nuclease"/>
    <property type="match status" value="1"/>
</dbReference>
<dbReference type="AlphaFoldDB" id="A0A929RR62"/>
<dbReference type="Pfam" id="PF01936">
    <property type="entry name" value="NYN"/>
    <property type="match status" value="1"/>
</dbReference>
<dbReference type="InterPro" id="IPR021139">
    <property type="entry name" value="NYN"/>
</dbReference>
<protein>
    <submittedName>
        <fullName evidence="2">NYN domain-containing protein</fullName>
    </submittedName>
</protein>
<accession>A0A929RR62</accession>
<dbReference type="CDD" id="cd18722">
    <property type="entry name" value="PIN_NicB-like"/>
    <property type="match status" value="1"/>
</dbReference>
<dbReference type="EMBL" id="JABZGF010000295">
    <property type="protein sequence ID" value="MBF0967059.1"/>
    <property type="molecule type" value="Genomic_DNA"/>
</dbReference>
<reference evidence="2" key="1">
    <citation type="submission" date="2020-04" db="EMBL/GenBank/DDBJ databases">
        <title>Deep metagenomics examines the oral microbiome during advanced dental caries in children, revealing novel taxa and co-occurrences with host molecules.</title>
        <authorList>
            <person name="Baker J.L."/>
            <person name="Morton J.T."/>
            <person name="Dinis M."/>
            <person name="Alvarez R."/>
            <person name="Tran N.C."/>
            <person name="Knight R."/>
            <person name="Edlund A."/>
        </authorList>
    </citation>
    <scope>NUCLEOTIDE SEQUENCE</scope>
    <source>
        <strain evidence="2">JCVI_30_bin.13</strain>
    </source>
</reference>
<proteinExistence type="predicted"/>
<comment type="caution">
    <text evidence="2">The sequence shown here is derived from an EMBL/GenBank/DDBJ whole genome shotgun (WGS) entry which is preliminary data.</text>
</comment>
<evidence type="ECO:0000259" key="1">
    <source>
        <dbReference type="Pfam" id="PF01936"/>
    </source>
</evidence>
<dbReference type="GO" id="GO:0004540">
    <property type="term" value="F:RNA nuclease activity"/>
    <property type="evidence" value="ECO:0007669"/>
    <property type="project" value="InterPro"/>
</dbReference>
<evidence type="ECO:0000313" key="2">
    <source>
        <dbReference type="EMBL" id="MBF0967059.1"/>
    </source>
</evidence>
<organism evidence="2 3">
    <name type="scientific">Actinomyces bouchesdurhonensis</name>
    <dbReference type="NCBI Taxonomy" id="1852361"/>
    <lineage>
        <taxon>Bacteria</taxon>
        <taxon>Bacillati</taxon>
        <taxon>Actinomycetota</taxon>
        <taxon>Actinomycetes</taxon>
        <taxon>Actinomycetales</taxon>
        <taxon>Actinomycetaceae</taxon>
        <taxon>Actinomyces</taxon>
    </lineage>
</organism>
<sequence length="235" mass="26783">MFSERTAILVDGGFYRLQAKKLFGKKDPEERADELFSYCMRHLNKGSKEEASLYRIFYYDCPPSTKVVYNPVTQRAINLEQSDQYRWMTSFIERLVTKRKVALRRGEELATAGEYVLRPGVLKDLCAGKRSIESLTDRDVRLNITQKGVDMRIGLDIASLVERDIVTQIILISGDSDFVPAAKYARRRGVDFVLDLMWHPVSASLNEHVDGIKSCVKRPPLNEEDPLFNGVSLST</sequence>
<feature type="domain" description="NYN" evidence="1">
    <location>
        <begin position="144"/>
        <end position="192"/>
    </location>
</feature>
<name>A0A929RR62_9ACTO</name>